<name>A0A1W6DWZ1_9CAUD</name>
<gene>
    <name evidence="1" type="ORF">LAV_00009</name>
</gene>
<evidence type="ECO:0000313" key="2">
    <source>
        <dbReference type="Proteomes" id="UP000223906"/>
    </source>
</evidence>
<protein>
    <submittedName>
        <fullName evidence="1">Uncharacterized protein</fullName>
    </submittedName>
</protein>
<dbReference type="Proteomes" id="UP000223906">
    <property type="component" value="Segment"/>
</dbReference>
<accession>A0A1W6DWZ1</accession>
<organism evidence="1 2">
    <name type="scientific">Sphingobium phage Lacusarx</name>
    <dbReference type="NCBI Taxonomy" id="1980139"/>
    <lineage>
        <taxon>Viruses</taxon>
        <taxon>Duplodnaviria</taxon>
        <taxon>Heunggongvirae</taxon>
        <taxon>Uroviricota</taxon>
        <taxon>Caudoviricetes</taxon>
        <taxon>Lacusarxvirus</taxon>
        <taxon>Lacusarxvirus lacusarx</taxon>
    </lineage>
</organism>
<evidence type="ECO:0000313" key="1">
    <source>
        <dbReference type="EMBL" id="ARK07409.1"/>
    </source>
</evidence>
<reference evidence="1 2" key="1">
    <citation type="submission" date="2017-02" db="EMBL/GenBank/DDBJ databases">
        <title>The first characterized phage against a member of the ecologically important #sphingomonads reveals high dissimilarity against all other known phages.</title>
        <authorList>
            <person name="Nielsen T.K."/>
            <person name="Carstens A.B."/>
            <person name="Kot W."/>
            <person name="Lametsch R."/>
            <person name="Neve H."/>
            <person name="Hansen L.H."/>
        </authorList>
    </citation>
    <scope>NUCLEOTIDE SEQUENCE [LARGE SCALE GENOMIC DNA]</scope>
</reference>
<sequence length="148" mass="15527">MAKMNSKFKYMYDAAPASALIVKDHVAKTASFNGPALVLDKVLGYWNDADPILADSTVAIAINVEAADTTTGDETYELELEAGPVGFATSVKTHKVTVTGPGQYVVLVDFDTLKAMKADVAAIRIAATLAGTTPSLTAHAWIAGAIIR</sequence>
<dbReference type="EMBL" id="KY629563">
    <property type="protein sequence ID" value="ARK07409.1"/>
    <property type="molecule type" value="Genomic_DNA"/>
</dbReference>
<keyword evidence="2" id="KW-1185">Reference proteome</keyword>
<proteinExistence type="predicted"/>